<evidence type="ECO:0000259" key="8">
    <source>
        <dbReference type="SMART" id="SM00471"/>
    </source>
</evidence>
<dbReference type="AlphaFoldDB" id="A0A6L6PUE7"/>
<evidence type="ECO:0000256" key="3">
    <source>
        <dbReference type="ARBA" id="ARBA00001941"/>
    </source>
</evidence>
<dbReference type="GO" id="GO:0005737">
    <property type="term" value="C:cytoplasm"/>
    <property type="evidence" value="ECO:0007669"/>
    <property type="project" value="TreeGrafter"/>
</dbReference>
<comment type="cofactor">
    <cofactor evidence="2">
        <name>Mn(2+)</name>
        <dbReference type="ChEBI" id="CHEBI:29035"/>
    </cofactor>
</comment>
<dbReference type="OrthoDB" id="9796032at2"/>
<protein>
    <recommendedName>
        <fullName evidence="5">5'-deoxynucleotidase</fullName>
        <ecNumber evidence="5">3.1.3.89</ecNumber>
    </recommendedName>
</protein>
<dbReference type="InterPro" id="IPR003607">
    <property type="entry name" value="HD/PDEase_dom"/>
</dbReference>
<keyword evidence="6" id="KW-0479">Metal-binding</keyword>
<dbReference type="GO" id="GO:0046872">
    <property type="term" value="F:metal ion binding"/>
    <property type="evidence" value="ECO:0007669"/>
    <property type="project" value="UniProtKB-KW"/>
</dbReference>
<feature type="domain" description="HD/PDEase" evidence="8">
    <location>
        <begin position="32"/>
        <end position="150"/>
    </location>
</feature>
<dbReference type="PANTHER" id="PTHR11845:SF13">
    <property type="entry name" value="5'-DEOXYNUCLEOTIDASE HDDC2"/>
    <property type="match status" value="1"/>
</dbReference>
<evidence type="ECO:0000256" key="7">
    <source>
        <dbReference type="ARBA" id="ARBA00022801"/>
    </source>
</evidence>
<dbReference type="SMART" id="SM00471">
    <property type="entry name" value="HDc"/>
    <property type="match status" value="1"/>
</dbReference>
<accession>A0A6L6PUE7</accession>
<comment type="caution">
    <text evidence="9">The sequence shown here is derived from an EMBL/GenBank/DDBJ whole genome shotgun (WGS) entry which is preliminary data.</text>
</comment>
<keyword evidence="7" id="KW-0378">Hydrolase</keyword>
<comment type="subunit">
    <text evidence="4">Homodimer.</text>
</comment>
<dbReference type="EC" id="3.1.3.89" evidence="5"/>
<dbReference type="InterPro" id="IPR039356">
    <property type="entry name" value="YfbR/HDDC2"/>
</dbReference>
<dbReference type="RefSeq" id="WP_155437260.1">
    <property type="nucleotide sequence ID" value="NZ_WNLA01000001.1"/>
</dbReference>
<keyword evidence="10" id="KW-1185">Reference proteome</keyword>
<evidence type="ECO:0000313" key="9">
    <source>
        <dbReference type="EMBL" id="MTW00869.1"/>
    </source>
</evidence>
<dbReference type="SUPFAM" id="SSF109604">
    <property type="entry name" value="HD-domain/PDEase-like"/>
    <property type="match status" value="1"/>
</dbReference>
<dbReference type="Proteomes" id="UP000484015">
    <property type="component" value="Unassembled WGS sequence"/>
</dbReference>
<dbReference type="EMBL" id="WNLA01000001">
    <property type="protein sequence ID" value="MTW00869.1"/>
    <property type="molecule type" value="Genomic_DNA"/>
</dbReference>
<comment type="cofactor">
    <cofactor evidence="3">
        <name>Co(2+)</name>
        <dbReference type="ChEBI" id="CHEBI:48828"/>
    </cofactor>
</comment>
<dbReference type="Gene3D" id="1.10.3210.10">
    <property type="entry name" value="Hypothetical protein af1432"/>
    <property type="match status" value="1"/>
</dbReference>
<evidence type="ECO:0000256" key="1">
    <source>
        <dbReference type="ARBA" id="ARBA00001638"/>
    </source>
</evidence>
<evidence type="ECO:0000313" key="10">
    <source>
        <dbReference type="Proteomes" id="UP000484015"/>
    </source>
</evidence>
<comment type="catalytic activity">
    <reaction evidence="1">
        <text>a 2'-deoxyribonucleoside 5'-phosphate + H2O = a 2'-deoxyribonucleoside + phosphate</text>
        <dbReference type="Rhea" id="RHEA:36167"/>
        <dbReference type="ChEBI" id="CHEBI:15377"/>
        <dbReference type="ChEBI" id="CHEBI:18274"/>
        <dbReference type="ChEBI" id="CHEBI:43474"/>
        <dbReference type="ChEBI" id="CHEBI:65317"/>
        <dbReference type="EC" id="3.1.3.89"/>
    </reaction>
</comment>
<reference evidence="9 10" key="1">
    <citation type="submission" date="2019-11" db="EMBL/GenBank/DDBJ databases">
        <title>Type strains purchased from KCTC, JCM and DSMZ.</title>
        <authorList>
            <person name="Lu H."/>
        </authorList>
    </citation>
    <scope>NUCLEOTIDE SEQUENCE [LARGE SCALE GENOMIC DNA]</scope>
    <source>
        <strain evidence="9 10">KCTC 42409</strain>
    </source>
</reference>
<gene>
    <name evidence="9" type="ORF">GM668_02090</name>
</gene>
<sequence length="193" mass="21336">MDHSGLAGYITFLQEAERLKDTLRSGHTSGGRPESTAEHSWRLALFAMLLEEELPGLDFARILKLCVIHDLGEAIHGDIPAIHQTPGTPDKSARERADLATLAAPLPARLREQLLALWDEYDAAATPEARIVKGLDKLETMIQHNQGNNPPDFDYAFNLDYGTQHTARHPLLAALRELVDATTRERAAAQTTQ</sequence>
<dbReference type="InterPro" id="IPR006674">
    <property type="entry name" value="HD_domain"/>
</dbReference>
<dbReference type="PANTHER" id="PTHR11845">
    <property type="entry name" value="5'-DEOXYNUCLEOTIDASE HDDC2"/>
    <property type="match status" value="1"/>
</dbReference>
<evidence type="ECO:0000256" key="6">
    <source>
        <dbReference type="ARBA" id="ARBA00022723"/>
    </source>
</evidence>
<evidence type="ECO:0000256" key="5">
    <source>
        <dbReference type="ARBA" id="ARBA00012964"/>
    </source>
</evidence>
<name>A0A6L6PUE7_9BURK</name>
<dbReference type="Pfam" id="PF13023">
    <property type="entry name" value="HD_3"/>
    <property type="match status" value="1"/>
</dbReference>
<evidence type="ECO:0000256" key="4">
    <source>
        <dbReference type="ARBA" id="ARBA00011738"/>
    </source>
</evidence>
<organism evidence="9 10">
    <name type="scientific">Pseudoduganella ginsengisoli</name>
    <dbReference type="NCBI Taxonomy" id="1462440"/>
    <lineage>
        <taxon>Bacteria</taxon>
        <taxon>Pseudomonadati</taxon>
        <taxon>Pseudomonadota</taxon>
        <taxon>Betaproteobacteria</taxon>
        <taxon>Burkholderiales</taxon>
        <taxon>Oxalobacteraceae</taxon>
        <taxon>Telluria group</taxon>
        <taxon>Pseudoduganella</taxon>
    </lineage>
</organism>
<dbReference type="GO" id="GO:0002953">
    <property type="term" value="F:5'-deoxynucleotidase activity"/>
    <property type="evidence" value="ECO:0007669"/>
    <property type="project" value="UniProtKB-EC"/>
</dbReference>
<evidence type="ECO:0000256" key="2">
    <source>
        <dbReference type="ARBA" id="ARBA00001936"/>
    </source>
</evidence>
<proteinExistence type="predicted"/>